<organism evidence="1 2">
    <name type="scientific">Aeromonas phage phiA034</name>
    <dbReference type="NCBI Taxonomy" id="2985287"/>
    <lineage>
        <taxon>Viruses</taxon>
        <taxon>Duplodnaviria</taxon>
        <taxon>Heunggongvirae</taxon>
        <taxon>Uroviricota</taxon>
        <taxon>Caudoviricetes</taxon>
        <taxon>Casjensviridae</taxon>
        <taxon>Sharonstreetvirus</taxon>
        <taxon>Sharonstreetvirus xiamensis</taxon>
    </lineage>
</organism>
<evidence type="ECO:0000313" key="1">
    <source>
        <dbReference type="EMBL" id="WCZ66164.1"/>
    </source>
</evidence>
<reference evidence="1 2" key="1">
    <citation type="submission" date="2022-11" db="EMBL/GenBank/DDBJ databases">
        <authorList>
            <person name="Mao L."/>
        </authorList>
    </citation>
    <scope>NUCLEOTIDE SEQUENCE [LARGE SCALE GENOMIC DNA]</scope>
</reference>
<dbReference type="EMBL" id="OP792756">
    <property type="protein sequence ID" value="WCZ66164.1"/>
    <property type="molecule type" value="Genomic_DNA"/>
</dbReference>
<gene>
    <name evidence="1" type="ORF">phiA034_gene0081</name>
</gene>
<protein>
    <submittedName>
        <fullName evidence="1">Uncharacterized protein</fullName>
    </submittedName>
</protein>
<sequence length="35" mass="3864">MGVRFSLVPGIRTGIVDPSMRTFLAPPMKVEIICM</sequence>
<accession>A0AAE9YHW7</accession>
<proteinExistence type="predicted"/>
<evidence type="ECO:0000313" key="2">
    <source>
        <dbReference type="Proteomes" id="UP001220088"/>
    </source>
</evidence>
<keyword evidence="2" id="KW-1185">Reference proteome</keyword>
<name>A0AAE9YHW7_9CAUD</name>
<dbReference type="Proteomes" id="UP001220088">
    <property type="component" value="Segment"/>
</dbReference>